<evidence type="ECO:0000256" key="1">
    <source>
        <dbReference type="SAM" id="MobiDB-lite"/>
    </source>
</evidence>
<feature type="region of interest" description="Disordered" evidence="1">
    <location>
        <begin position="1"/>
        <end position="34"/>
    </location>
</feature>
<organism evidence="2 3">
    <name type="scientific">Orbilia brochopaga</name>
    <dbReference type="NCBI Taxonomy" id="3140254"/>
    <lineage>
        <taxon>Eukaryota</taxon>
        <taxon>Fungi</taxon>
        <taxon>Dikarya</taxon>
        <taxon>Ascomycota</taxon>
        <taxon>Pezizomycotina</taxon>
        <taxon>Orbiliomycetes</taxon>
        <taxon>Orbiliales</taxon>
        <taxon>Orbiliaceae</taxon>
        <taxon>Orbilia</taxon>
    </lineage>
</organism>
<feature type="region of interest" description="Disordered" evidence="1">
    <location>
        <begin position="386"/>
        <end position="421"/>
    </location>
</feature>
<comment type="caution">
    <text evidence="2">The sequence shown here is derived from an EMBL/GenBank/DDBJ whole genome shotgun (WGS) entry which is preliminary data.</text>
</comment>
<dbReference type="Proteomes" id="UP001375240">
    <property type="component" value="Unassembled WGS sequence"/>
</dbReference>
<accession>A0AAV9UXE0</accession>
<evidence type="ECO:0000313" key="3">
    <source>
        <dbReference type="Proteomes" id="UP001375240"/>
    </source>
</evidence>
<reference evidence="2 3" key="1">
    <citation type="submission" date="2019-10" db="EMBL/GenBank/DDBJ databases">
        <authorList>
            <person name="Palmer J.M."/>
        </authorList>
    </citation>
    <scope>NUCLEOTIDE SEQUENCE [LARGE SCALE GENOMIC DNA]</scope>
    <source>
        <strain evidence="2 3">TWF696</strain>
    </source>
</reference>
<evidence type="ECO:0000313" key="2">
    <source>
        <dbReference type="EMBL" id="KAK6349446.1"/>
    </source>
</evidence>
<keyword evidence="3" id="KW-1185">Reference proteome</keyword>
<gene>
    <name evidence="2" type="ORF">TWF696_005730</name>
</gene>
<dbReference type="AlphaFoldDB" id="A0AAV9UXE0"/>
<protein>
    <submittedName>
        <fullName evidence="2">Uncharacterized protein</fullName>
    </submittedName>
</protein>
<name>A0AAV9UXE0_9PEZI</name>
<feature type="compositionally biased region" description="Basic residues" evidence="1">
    <location>
        <begin position="192"/>
        <end position="202"/>
    </location>
</feature>
<feature type="region of interest" description="Disordered" evidence="1">
    <location>
        <begin position="171"/>
        <end position="220"/>
    </location>
</feature>
<sequence>MSSPPPGFGAQSSSTTDMHDKAIRPKRKRSESVVSAANVNEVREIVQKTWAGLSPEARQMFEEWFESKKTTSVIAISTMSQEAVWLNFSSSLNMYPQHASDLVWDVASEIKPDFLKDFQLPSPALENFRWKYGMFVDRNTEAMCRSLIDVLLLEAIVLYYASLEITGSKKGKISEDQVTEGQDLEAGNPGKSKGKGKGKAQKKAPSSPAGLGSGVPSTGLRTDDLESMVGSITGRQRHSLQLLGEVAVEYENETKTKVFRGRMDYCLAIRSNFKTSEPESSLSGLRSPIFSVLAVAEAKQGDTIQSAAGQLLGYLAVLYESRKRKSRPDCSTFGIATDGYLWTFYKVTHNGVVFKTHTMSLGLPGYSEHILKTIVYVIGESIRASTPYTSPEDGSPEPDILFETPAAVLPTGEQREEEEEE</sequence>
<dbReference type="EMBL" id="JAVHNQ010000004">
    <property type="protein sequence ID" value="KAK6349446.1"/>
    <property type="molecule type" value="Genomic_DNA"/>
</dbReference>
<proteinExistence type="predicted"/>